<protein>
    <submittedName>
        <fullName evidence="1">Uncharacterized protein</fullName>
    </submittedName>
</protein>
<evidence type="ECO:0000313" key="2">
    <source>
        <dbReference type="Proteomes" id="UP001212841"/>
    </source>
</evidence>
<keyword evidence="2" id="KW-1185">Reference proteome</keyword>
<evidence type="ECO:0000313" key="1">
    <source>
        <dbReference type="EMBL" id="KAJ3055240.1"/>
    </source>
</evidence>
<dbReference type="Proteomes" id="UP001212841">
    <property type="component" value="Unassembled WGS sequence"/>
</dbReference>
<gene>
    <name evidence="1" type="ORF">HK097_011123</name>
</gene>
<accession>A0AAD5SGY6</accession>
<organism evidence="1 2">
    <name type="scientific">Rhizophlyctis rosea</name>
    <dbReference type="NCBI Taxonomy" id="64517"/>
    <lineage>
        <taxon>Eukaryota</taxon>
        <taxon>Fungi</taxon>
        <taxon>Fungi incertae sedis</taxon>
        <taxon>Chytridiomycota</taxon>
        <taxon>Chytridiomycota incertae sedis</taxon>
        <taxon>Chytridiomycetes</taxon>
        <taxon>Rhizophlyctidales</taxon>
        <taxon>Rhizophlyctidaceae</taxon>
        <taxon>Rhizophlyctis</taxon>
    </lineage>
</organism>
<dbReference type="AlphaFoldDB" id="A0AAD5SGY6"/>
<comment type="caution">
    <text evidence="1">The sequence shown here is derived from an EMBL/GenBank/DDBJ whole genome shotgun (WGS) entry which is preliminary data.</text>
</comment>
<dbReference type="EMBL" id="JADGJD010000089">
    <property type="protein sequence ID" value="KAJ3055240.1"/>
    <property type="molecule type" value="Genomic_DNA"/>
</dbReference>
<name>A0AAD5SGY6_9FUNG</name>
<proteinExistence type="predicted"/>
<sequence>MTTQITNNINNNMQVQLEKLYKTLSPAISTQRHPERSTPERQQRQLKRLVDIRSQIRTLQIEHEKYRKETVDHMVDIIKKQTKLQAIIDELNNIKIEHFPNDDVEPPAVNGVRPVKKTRVEVTTYWQYGNDGPTIEYVD</sequence>
<reference evidence="1" key="1">
    <citation type="submission" date="2020-05" db="EMBL/GenBank/DDBJ databases">
        <title>Phylogenomic resolution of chytrid fungi.</title>
        <authorList>
            <person name="Stajich J.E."/>
            <person name="Amses K."/>
            <person name="Simmons R."/>
            <person name="Seto K."/>
            <person name="Myers J."/>
            <person name="Bonds A."/>
            <person name="Quandt C.A."/>
            <person name="Barry K."/>
            <person name="Liu P."/>
            <person name="Grigoriev I."/>
            <person name="Longcore J.E."/>
            <person name="James T.Y."/>
        </authorList>
    </citation>
    <scope>NUCLEOTIDE SEQUENCE</scope>
    <source>
        <strain evidence="1">JEL0318</strain>
    </source>
</reference>